<dbReference type="OrthoDB" id="3050185at2759"/>
<dbReference type="AlphaFoldDB" id="A0A225V6K0"/>
<dbReference type="EMBL" id="NBNE01007192">
    <property type="protein sequence ID" value="OWZ00975.1"/>
    <property type="molecule type" value="Genomic_DNA"/>
</dbReference>
<sequence>MPYTTKTSTDEIKVLRPRIALVLFKPFRSISGIVTNDNPSDMDWIGAYALWENAQTAFDKMVMSNMDGKAASDHQWLGRENDIDFDDDEYIDTQIVVDPFGDRGVTTYITSSAFSKIGTALLTKWLKPDPSEGGYQGSNFETELPQDQLLFFLGGAGGTGKSRVIDAVTELCCGGKELLAS</sequence>
<name>A0A225V6K0_9STRA</name>
<organism evidence="1 2">
    <name type="scientific">Phytophthora megakarya</name>
    <dbReference type="NCBI Taxonomy" id="4795"/>
    <lineage>
        <taxon>Eukaryota</taxon>
        <taxon>Sar</taxon>
        <taxon>Stramenopiles</taxon>
        <taxon>Oomycota</taxon>
        <taxon>Peronosporomycetes</taxon>
        <taxon>Peronosporales</taxon>
        <taxon>Peronosporaceae</taxon>
        <taxon>Phytophthora</taxon>
    </lineage>
</organism>
<evidence type="ECO:0000313" key="1">
    <source>
        <dbReference type="EMBL" id="OWZ00975.1"/>
    </source>
</evidence>
<proteinExistence type="predicted"/>
<protein>
    <submittedName>
        <fullName evidence="1">Uncharacterized protein</fullName>
    </submittedName>
</protein>
<comment type="caution">
    <text evidence="1">The sequence shown here is derived from an EMBL/GenBank/DDBJ whole genome shotgun (WGS) entry which is preliminary data.</text>
</comment>
<reference evidence="2" key="1">
    <citation type="submission" date="2017-03" db="EMBL/GenBank/DDBJ databases">
        <title>Phytopthora megakarya and P. palmivora, two closely related causual agents of cacao black pod achieved similar genome size and gene model numbers by different mechanisms.</title>
        <authorList>
            <person name="Ali S."/>
            <person name="Shao J."/>
            <person name="Larry D.J."/>
            <person name="Kronmiller B."/>
            <person name="Shen D."/>
            <person name="Strem M.D."/>
            <person name="Melnick R.L."/>
            <person name="Guiltinan M.J."/>
            <person name="Tyler B.M."/>
            <person name="Meinhardt L.W."/>
            <person name="Bailey B.A."/>
        </authorList>
    </citation>
    <scope>NUCLEOTIDE SEQUENCE [LARGE SCALE GENOMIC DNA]</scope>
    <source>
        <strain evidence="2">zdho120</strain>
    </source>
</reference>
<dbReference type="Proteomes" id="UP000198211">
    <property type="component" value="Unassembled WGS sequence"/>
</dbReference>
<gene>
    <name evidence="1" type="ORF">PHMEG_00027724</name>
</gene>
<evidence type="ECO:0000313" key="2">
    <source>
        <dbReference type="Proteomes" id="UP000198211"/>
    </source>
</evidence>
<keyword evidence="2" id="KW-1185">Reference proteome</keyword>
<accession>A0A225V6K0</accession>